<protein>
    <submittedName>
        <fullName evidence="2">MarR family transcriptional regulator</fullName>
    </submittedName>
</protein>
<gene>
    <name evidence="2" type="ORF">FH969_11695</name>
</gene>
<dbReference type="AlphaFoldDB" id="A0A5C5BBV7"/>
<dbReference type="Proteomes" id="UP000313849">
    <property type="component" value="Unassembled WGS sequence"/>
</dbReference>
<dbReference type="Gene3D" id="1.10.10.10">
    <property type="entry name" value="Winged helix-like DNA-binding domain superfamily/Winged helix DNA-binding domain"/>
    <property type="match status" value="1"/>
</dbReference>
<dbReference type="InterPro" id="IPR036390">
    <property type="entry name" value="WH_DNA-bd_sf"/>
</dbReference>
<evidence type="ECO:0000313" key="2">
    <source>
        <dbReference type="EMBL" id="TNU73366.1"/>
    </source>
</evidence>
<organism evidence="2 3">
    <name type="scientific">Miniimonas arenae</name>
    <dbReference type="NCBI Taxonomy" id="676201"/>
    <lineage>
        <taxon>Bacteria</taxon>
        <taxon>Bacillati</taxon>
        <taxon>Actinomycetota</taxon>
        <taxon>Actinomycetes</taxon>
        <taxon>Micrococcales</taxon>
        <taxon>Beutenbergiaceae</taxon>
        <taxon>Miniimonas</taxon>
    </lineage>
</organism>
<dbReference type="SUPFAM" id="SSF46785">
    <property type="entry name" value="Winged helix' DNA-binding domain"/>
    <property type="match status" value="1"/>
</dbReference>
<evidence type="ECO:0000313" key="3">
    <source>
        <dbReference type="Proteomes" id="UP000313849"/>
    </source>
</evidence>
<name>A0A5C5BBV7_9MICO</name>
<dbReference type="EMBL" id="VENP01000049">
    <property type="protein sequence ID" value="TNU73366.1"/>
    <property type="molecule type" value="Genomic_DNA"/>
</dbReference>
<dbReference type="InterPro" id="IPR036388">
    <property type="entry name" value="WH-like_DNA-bd_sf"/>
</dbReference>
<sequence>MTTKPGRRPQPSAARGPSDAESPRHAVGQLAWTPLWEQLAALERSLDDLRDVVDLPALRPRFTRALIVLRHHPGAAVRDVAAALGATHSATSQTLAMLRSLGLVDGELRTKPAWMQGGVRPDGTPESLYPRRREHYLTEAGVGAAERVEEALTARLSALAALFHEVRAPAFAERLDHALCGRTLTDRTWDALPRPETAA</sequence>
<comment type="caution">
    <text evidence="2">The sequence shown here is derived from an EMBL/GenBank/DDBJ whole genome shotgun (WGS) entry which is preliminary data.</text>
</comment>
<evidence type="ECO:0000256" key="1">
    <source>
        <dbReference type="SAM" id="MobiDB-lite"/>
    </source>
</evidence>
<accession>A0A5C5BBV7</accession>
<feature type="region of interest" description="Disordered" evidence="1">
    <location>
        <begin position="1"/>
        <end position="25"/>
    </location>
</feature>
<dbReference type="RefSeq" id="WP_139987352.1">
    <property type="nucleotide sequence ID" value="NZ_VENP01000049.1"/>
</dbReference>
<proteinExistence type="predicted"/>
<keyword evidence="3" id="KW-1185">Reference proteome</keyword>
<reference evidence="2 3" key="1">
    <citation type="submission" date="2019-06" db="EMBL/GenBank/DDBJ databases">
        <title>Draft genome sequence of Miniimonas arenae KCTC 19750T isolated from sea sand.</title>
        <authorList>
            <person name="Park S.-J."/>
        </authorList>
    </citation>
    <scope>NUCLEOTIDE SEQUENCE [LARGE SCALE GENOMIC DNA]</scope>
    <source>
        <strain evidence="2 3">KCTC 19750</strain>
    </source>
</reference>